<evidence type="ECO:0000256" key="8">
    <source>
        <dbReference type="SAM" id="MobiDB-lite"/>
    </source>
</evidence>
<evidence type="ECO:0000256" key="3">
    <source>
        <dbReference type="ARBA" id="ARBA00022664"/>
    </source>
</evidence>
<dbReference type="AlphaFoldDB" id="A0AAE1UNE0"/>
<dbReference type="Proteomes" id="UP001291623">
    <property type="component" value="Unassembled WGS sequence"/>
</dbReference>
<dbReference type="InterPro" id="IPR005037">
    <property type="entry name" value="PRP38"/>
</dbReference>
<keyword evidence="4 7" id="KW-0747">Spliceosome</keyword>
<evidence type="ECO:0000256" key="7">
    <source>
        <dbReference type="RuleBase" id="RU367025"/>
    </source>
</evidence>
<evidence type="ECO:0000256" key="1">
    <source>
        <dbReference type="ARBA" id="ARBA00004123"/>
    </source>
</evidence>
<evidence type="ECO:0000256" key="5">
    <source>
        <dbReference type="ARBA" id="ARBA00023187"/>
    </source>
</evidence>
<comment type="subcellular location">
    <subcellularLocation>
        <location evidence="1 7">Nucleus</location>
    </subcellularLocation>
</comment>
<reference evidence="9" key="1">
    <citation type="submission" date="2023-12" db="EMBL/GenBank/DDBJ databases">
        <title>Genome assembly of Anisodus tanguticus.</title>
        <authorList>
            <person name="Wang Y.-J."/>
        </authorList>
    </citation>
    <scope>NUCLEOTIDE SEQUENCE</scope>
    <source>
        <strain evidence="9">KB-2021</strain>
        <tissue evidence="9">Leaf</tissue>
    </source>
</reference>
<keyword evidence="3 7" id="KW-0507">mRNA processing</keyword>
<dbReference type="GO" id="GO:0000398">
    <property type="term" value="P:mRNA splicing, via spliceosome"/>
    <property type="evidence" value="ECO:0007669"/>
    <property type="project" value="UniProtKB-UniRule"/>
</dbReference>
<evidence type="ECO:0000256" key="2">
    <source>
        <dbReference type="ARBA" id="ARBA00006164"/>
    </source>
</evidence>
<comment type="caution">
    <text evidence="9">The sequence shown here is derived from an EMBL/GenBank/DDBJ whole genome shotgun (WGS) entry which is preliminary data.</text>
</comment>
<gene>
    <name evidence="9" type="ORF">RND71_043365</name>
</gene>
<evidence type="ECO:0000313" key="9">
    <source>
        <dbReference type="EMBL" id="KAK4337147.1"/>
    </source>
</evidence>
<comment type="function">
    <text evidence="7">Required for pre-mRNA splicing.</text>
</comment>
<evidence type="ECO:0000256" key="4">
    <source>
        <dbReference type="ARBA" id="ARBA00022728"/>
    </source>
</evidence>
<proteinExistence type="inferred from homology"/>
<dbReference type="Pfam" id="PF03371">
    <property type="entry name" value="PRP38"/>
    <property type="match status" value="2"/>
</dbReference>
<feature type="region of interest" description="Disordered" evidence="8">
    <location>
        <begin position="156"/>
        <end position="184"/>
    </location>
</feature>
<name>A0AAE1UNE0_9SOLA</name>
<keyword evidence="6 7" id="KW-0539">Nucleus</keyword>
<organism evidence="9 10">
    <name type="scientific">Anisodus tanguticus</name>
    <dbReference type="NCBI Taxonomy" id="243964"/>
    <lineage>
        <taxon>Eukaryota</taxon>
        <taxon>Viridiplantae</taxon>
        <taxon>Streptophyta</taxon>
        <taxon>Embryophyta</taxon>
        <taxon>Tracheophyta</taxon>
        <taxon>Spermatophyta</taxon>
        <taxon>Magnoliopsida</taxon>
        <taxon>eudicotyledons</taxon>
        <taxon>Gunneridae</taxon>
        <taxon>Pentapetalae</taxon>
        <taxon>asterids</taxon>
        <taxon>lamiids</taxon>
        <taxon>Solanales</taxon>
        <taxon>Solanaceae</taxon>
        <taxon>Solanoideae</taxon>
        <taxon>Hyoscyameae</taxon>
        <taxon>Anisodus</taxon>
    </lineage>
</organism>
<evidence type="ECO:0000256" key="6">
    <source>
        <dbReference type="ARBA" id="ARBA00023242"/>
    </source>
</evidence>
<comment type="similarity">
    <text evidence="2 7">Belongs to the PRP38 family.</text>
</comment>
<feature type="compositionally biased region" description="Basic and acidic residues" evidence="8">
    <location>
        <begin position="163"/>
        <end position="177"/>
    </location>
</feature>
<dbReference type="PANTHER" id="PTHR23142">
    <property type="entry name" value="PRE-MRNA-SPLICING FACTOR 38A-RELATED"/>
    <property type="match status" value="1"/>
</dbReference>
<protein>
    <recommendedName>
        <fullName evidence="7">Pre-mRNA-splicing factor 38</fullName>
    </recommendedName>
</protein>
<keyword evidence="5 7" id="KW-0508">mRNA splicing</keyword>
<evidence type="ECO:0000313" key="10">
    <source>
        <dbReference type="Proteomes" id="UP001291623"/>
    </source>
</evidence>
<accession>A0AAE1UNE0</accession>
<keyword evidence="10" id="KW-1185">Reference proteome</keyword>
<dbReference type="EMBL" id="JAVYJV010000051">
    <property type="protein sequence ID" value="KAK4337147.1"/>
    <property type="molecule type" value="Genomic_DNA"/>
</dbReference>
<sequence length="199" mass="23790">MANRTAKEAKTIHGTNPQYLIEKIVRTRIYDSKFWKEECFALNMEYLVDKACELRYVGGTYGDIWKKLEPLYNDFRKLRCLDRQGKFYIMTVDEFIDNLLREDRFLDVILPRISKRILHEEVGDLEPKVFIIDEEANEDDYSDDEIRKEISDYKNEKKKKKEVKNNSDDEVKSKPKTEEDEIEQANELRKKLGLKPLKR</sequence>
<dbReference type="GO" id="GO:0005681">
    <property type="term" value="C:spliceosomal complex"/>
    <property type="evidence" value="ECO:0007669"/>
    <property type="project" value="UniProtKB-KW"/>
</dbReference>